<sequence>MTTLAILSQRRVLNGSKFILIIIYKTSNKKILTQKMAFDYALLTIFSSGLAINLIYTVIAPFYPIIAEDKGMSNWMLGIVFTMMPVSGCLFTTTIGENLSFIGRKNTLIGGIILGALSLIILAFIPNFDIKLFTIWSLISRAIGGIGMSAVYIAGFSIIANDYEKDRERNISIFEVFSGLGLMLGPAFGSICFSLFGFSGIFIASAGLLLTPIPGAWYFISNKNTLSEIEEDFKSRSLLKRKNILLDISVALYSTIVYNFFDPTLGPFLKSEGYSETAIGYVFIVSTFAYTLGSFWLVFILERSNKFYLMIASIFTTIIGLLMIGPWEWILGSASILPIIGMCLIAFGGSLGYVTPLPFMLDEADDIKIAEKTNIYDALSGLFNMSVSLGEIIGPLVAGIFVEISGFANSCLIMGILGVFLTAWYWTCRSLRCPKAKNKNAGILLQYFPKSR</sequence>
<comment type="caution">
    <text evidence="8">The sequence shown here is derived from an EMBL/GenBank/DDBJ whole genome shotgun (WGS) entry which is preliminary data.</text>
</comment>
<organism evidence="8 9">
    <name type="scientific">Blepharisma stoltei</name>
    <dbReference type="NCBI Taxonomy" id="1481888"/>
    <lineage>
        <taxon>Eukaryota</taxon>
        <taxon>Sar</taxon>
        <taxon>Alveolata</taxon>
        <taxon>Ciliophora</taxon>
        <taxon>Postciliodesmatophora</taxon>
        <taxon>Heterotrichea</taxon>
        <taxon>Heterotrichida</taxon>
        <taxon>Blepharismidae</taxon>
        <taxon>Blepharisma</taxon>
    </lineage>
</organism>
<feature type="transmembrane region" description="Helical" evidence="6">
    <location>
        <begin position="339"/>
        <end position="361"/>
    </location>
</feature>
<dbReference type="Proteomes" id="UP001162131">
    <property type="component" value="Unassembled WGS sequence"/>
</dbReference>
<dbReference type="PANTHER" id="PTHR23506">
    <property type="entry name" value="GH10249P"/>
    <property type="match status" value="1"/>
</dbReference>
<evidence type="ECO:0000256" key="2">
    <source>
        <dbReference type="ARBA" id="ARBA00022448"/>
    </source>
</evidence>
<feature type="transmembrane region" description="Helical" evidence="6">
    <location>
        <begin position="244"/>
        <end position="261"/>
    </location>
</feature>
<feature type="transmembrane region" description="Helical" evidence="6">
    <location>
        <begin position="202"/>
        <end position="220"/>
    </location>
</feature>
<evidence type="ECO:0000256" key="4">
    <source>
        <dbReference type="ARBA" id="ARBA00022989"/>
    </source>
</evidence>
<dbReference type="Pfam" id="PF07690">
    <property type="entry name" value="MFS_1"/>
    <property type="match status" value="1"/>
</dbReference>
<dbReference type="Gene3D" id="1.20.1250.20">
    <property type="entry name" value="MFS general substrate transporter like domains"/>
    <property type="match status" value="2"/>
</dbReference>
<protein>
    <recommendedName>
        <fullName evidence="7">Major facilitator superfamily (MFS) profile domain-containing protein</fullName>
    </recommendedName>
</protein>
<keyword evidence="3 6" id="KW-0812">Transmembrane</keyword>
<dbReference type="InterPro" id="IPR050930">
    <property type="entry name" value="MFS_Vesicular_Transporter"/>
</dbReference>
<keyword evidence="4 6" id="KW-1133">Transmembrane helix</keyword>
<evidence type="ECO:0000256" key="5">
    <source>
        <dbReference type="ARBA" id="ARBA00023136"/>
    </source>
</evidence>
<evidence type="ECO:0000256" key="6">
    <source>
        <dbReference type="SAM" id="Phobius"/>
    </source>
</evidence>
<gene>
    <name evidence="8" type="ORF">BSTOLATCC_MIC34248</name>
</gene>
<feature type="transmembrane region" description="Helical" evidence="6">
    <location>
        <begin position="107"/>
        <end position="126"/>
    </location>
</feature>
<dbReference type="PANTHER" id="PTHR23506:SF26">
    <property type="entry name" value="MFS-TYPE TRANSPORTER SLC18B1"/>
    <property type="match status" value="1"/>
</dbReference>
<name>A0AAU9JGS4_9CILI</name>
<evidence type="ECO:0000259" key="7">
    <source>
        <dbReference type="PROSITE" id="PS50850"/>
    </source>
</evidence>
<dbReference type="SUPFAM" id="SSF103473">
    <property type="entry name" value="MFS general substrate transporter"/>
    <property type="match status" value="1"/>
</dbReference>
<keyword evidence="2" id="KW-0813">Transport</keyword>
<feature type="transmembrane region" description="Helical" evidence="6">
    <location>
        <begin position="172"/>
        <end position="196"/>
    </location>
</feature>
<dbReference type="EMBL" id="CAJZBQ010000034">
    <property type="protein sequence ID" value="CAG9323599.1"/>
    <property type="molecule type" value="Genomic_DNA"/>
</dbReference>
<dbReference type="GO" id="GO:0022857">
    <property type="term" value="F:transmembrane transporter activity"/>
    <property type="evidence" value="ECO:0007669"/>
    <property type="project" value="InterPro"/>
</dbReference>
<keyword evidence="5 6" id="KW-0472">Membrane</keyword>
<evidence type="ECO:0000313" key="9">
    <source>
        <dbReference type="Proteomes" id="UP001162131"/>
    </source>
</evidence>
<dbReference type="InterPro" id="IPR036259">
    <property type="entry name" value="MFS_trans_sf"/>
</dbReference>
<comment type="subcellular location">
    <subcellularLocation>
        <location evidence="1">Membrane</location>
        <topology evidence="1">Multi-pass membrane protein</topology>
    </subcellularLocation>
</comment>
<reference evidence="8" key="1">
    <citation type="submission" date="2021-09" db="EMBL/GenBank/DDBJ databases">
        <authorList>
            <consortium name="AG Swart"/>
            <person name="Singh M."/>
            <person name="Singh A."/>
            <person name="Seah K."/>
            <person name="Emmerich C."/>
        </authorList>
    </citation>
    <scope>NUCLEOTIDE SEQUENCE</scope>
    <source>
        <strain evidence="8">ATCC30299</strain>
    </source>
</reference>
<dbReference type="InterPro" id="IPR020846">
    <property type="entry name" value="MFS_dom"/>
</dbReference>
<dbReference type="InterPro" id="IPR011701">
    <property type="entry name" value="MFS"/>
</dbReference>
<feature type="transmembrane region" description="Helical" evidence="6">
    <location>
        <begin position="407"/>
        <end position="427"/>
    </location>
</feature>
<feature type="transmembrane region" description="Helical" evidence="6">
    <location>
        <begin position="40"/>
        <end position="63"/>
    </location>
</feature>
<feature type="domain" description="Major facilitator superfamily (MFS) profile" evidence="7">
    <location>
        <begin position="37"/>
        <end position="433"/>
    </location>
</feature>
<evidence type="ECO:0000256" key="3">
    <source>
        <dbReference type="ARBA" id="ARBA00022692"/>
    </source>
</evidence>
<feature type="transmembrane region" description="Helical" evidence="6">
    <location>
        <begin position="307"/>
        <end position="327"/>
    </location>
</feature>
<evidence type="ECO:0000313" key="8">
    <source>
        <dbReference type="EMBL" id="CAG9323599.1"/>
    </source>
</evidence>
<dbReference type="AlphaFoldDB" id="A0AAU9JGS4"/>
<feature type="transmembrane region" description="Helical" evidence="6">
    <location>
        <begin position="382"/>
        <end position="401"/>
    </location>
</feature>
<feature type="transmembrane region" description="Helical" evidence="6">
    <location>
        <begin position="281"/>
        <end position="300"/>
    </location>
</feature>
<evidence type="ECO:0000256" key="1">
    <source>
        <dbReference type="ARBA" id="ARBA00004141"/>
    </source>
</evidence>
<accession>A0AAU9JGS4</accession>
<dbReference type="PROSITE" id="PS50850">
    <property type="entry name" value="MFS"/>
    <property type="match status" value="1"/>
</dbReference>
<keyword evidence="9" id="KW-1185">Reference proteome</keyword>
<feature type="transmembrane region" description="Helical" evidence="6">
    <location>
        <begin position="138"/>
        <end position="160"/>
    </location>
</feature>
<proteinExistence type="predicted"/>
<feature type="transmembrane region" description="Helical" evidence="6">
    <location>
        <begin position="75"/>
        <end position="95"/>
    </location>
</feature>
<dbReference type="GO" id="GO:0016020">
    <property type="term" value="C:membrane"/>
    <property type="evidence" value="ECO:0007669"/>
    <property type="project" value="UniProtKB-SubCell"/>
</dbReference>